<dbReference type="GeneID" id="25323744"/>
<dbReference type="PROSITE" id="PS50181">
    <property type="entry name" value="FBOX"/>
    <property type="match status" value="1"/>
</dbReference>
<dbReference type="CDD" id="cd09917">
    <property type="entry name" value="F-box_SF"/>
    <property type="match status" value="1"/>
</dbReference>
<dbReference type="EMBL" id="KN847317">
    <property type="protein sequence ID" value="KIW61751.1"/>
    <property type="molecule type" value="Genomic_DNA"/>
</dbReference>
<dbReference type="OrthoDB" id="3439583at2759"/>
<protein>
    <recommendedName>
        <fullName evidence="1">F-box domain-containing protein</fullName>
    </recommendedName>
</protein>
<dbReference type="SUPFAM" id="SSF81383">
    <property type="entry name" value="F-box domain"/>
    <property type="match status" value="1"/>
</dbReference>
<dbReference type="HOGENOM" id="CLU_1366267_0_0_1"/>
<reference evidence="2 3" key="1">
    <citation type="submission" date="2015-01" db="EMBL/GenBank/DDBJ databases">
        <title>The Genome Sequence of Exophiala xenobiotica CBS118157.</title>
        <authorList>
            <consortium name="The Broad Institute Genomics Platform"/>
            <person name="Cuomo C."/>
            <person name="de Hoog S."/>
            <person name="Gorbushina A."/>
            <person name="Stielow B."/>
            <person name="Teixiera M."/>
            <person name="Abouelleil A."/>
            <person name="Chapman S.B."/>
            <person name="Priest M."/>
            <person name="Young S.K."/>
            <person name="Wortman J."/>
            <person name="Nusbaum C."/>
            <person name="Birren B."/>
        </authorList>
    </citation>
    <scope>NUCLEOTIDE SEQUENCE [LARGE SCALE GENOMIC DNA]</scope>
    <source>
        <strain evidence="2 3">CBS 118157</strain>
    </source>
</reference>
<dbReference type="InterPro" id="IPR001810">
    <property type="entry name" value="F-box_dom"/>
</dbReference>
<evidence type="ECO:0000259" key="1">
    <source>
        <dbReference type="PROSITE" id="PS50181"/>
    </source>
</evidence>
<dbReference type="Pfam" id="PF00646">
    <property type="entry name" value="F-box"/>
    <property type="match status" value="1"/>
</dbReference>
<dbReference type="RefSeq" id="XP_013322335.1">
    <property type="nucleotide sequence ID" value="XM_013466881.1"/>
</dbReference>
<evidence type="ECO:0000313" key="3">
    <source>
        <dbReference type="Proteomes" id="UP000054342"/>
    </source>
</evidence>
<evidence type="ECO:0000313" key="2">
    <source>
        <dbReference type="EMBL" id="KIW61751.1"/>
    </source>
</evidence>
<gene>
    <name evidence="2" type="ORF">PV05_01836</name>
</gene>
<feature type="domain" description="F-box" evidence="1">
    <location>
        <begin position="27"/>
        <end position="73"/>
    </location>
</feature>
<organism evidence="2 3">
    <name type="scientific">Exophiala xenobiotica</name>
    <dbReference type="NCBI Taxonomy" id="348802"/>
    <lineage>
        <taxon>Eukaryota</taxon>
        <taxon>Fungi</taxon>
        <taxon>Dikarya</taxon>
        <taxon>Ascomycota</taxon>
        <taxon>Pezizomycotina</taxon>
        <taxon>Eurotiomycetes</taxon>
        <taxon>Chaetothyriomycetidae</taxon>
        <taxon>Chaetothyriales</taxon>
        <taxon>Herpotrichiellaceae</taxon>
        <taxon>Exophiala</taxon>
    </lineage>
</organism>
<accession>A0A0D2C9T0</accession>
<dbReference type="Proteomes" id="UP000054342">
    <property type="component" value="Unassembled WGS sequence"/>
</dbReference>
<dbReference type="InterPro" id="IPR036047">
    <property type="entry name" value="F-box-like_dom_sf"/>
</dbReference>
<name>A0A0D2C9T0_9EURO</name>
<sequence length="200" mass="23744">MFRAFLRIKVCMLDNHPPSKNKRVSTTTRFLDLPAEILDIIFDDLDILDRCSLALCCRQLCRIAWSNEHLEYSLIEPPSIRSLQYFFQCQLGRGWIPDTLRYCPDCGKFASTTQVQWRAISEKQTREMSGRVSRLWRARREDGWLRYWIDRWCMDEFDRPDKVTMTLLQQDPTTPVCPKCAMQSTEGNRWRLKKSRHLCG</sequence>
<keyword evidence="3" id="KW-1185">Reference proteome</keyword>
<dbReference type="SMART" id="SM00256">
    <property type="entry name" value="FBOX"/>
    <property type="match status" value="1"/>
</dbReference>
<proteinExistence type="predicted"/>
<dbReference type="AlphaFoldDB" id="A0A0D2C9T0"/>